<name>A0A8S5RVE1_9CAUD</name>
<dbReference type="SUPFAM" id="SSF52949">
    <property type="entry name" value="Macro domain-like"/>
    <property type="match status" value="1"/>
</dbReference>
<accession>A0A8S5RVE1</accession>
<sequence length="144" mass="16359">MKIINKDITTLKKGILLQQVNCQNTMGSGVAKAIYLKWPIVKKEYHKFSQNKTPNDLLGLIQEIKINEDLLVVNSFTQLTYGRTGKHTNEDLLIKNIKEIANKYSNQTIVIPYLIGCGLGGGNWDYIFKNIKNINNLLICKYEG</sequence>
<proteinExistence type="predicted"/>
<organism evidence="1">
    <name type="scientific">Siphoviridae sp. ctHip2</name>
    <dbReference type="NCBI Taxonomy" id="2827830"/>
    <lineage>
        <taxon>Viruses</taxon>
        <taxon>Duplodnaviria</taxon>
        <taxon>Heunggongvirae</taxon>
        <taxon>Uroviricota</taxon>
        <taxon>Caudoviricetes</taxon>
    </lineage>
</organism>
<dbReference type="Gene3D" id="3.40.220.10">
    <property type="entry name" value="Leucine Aminopeptidase, subunit E, domain 1"/>
    <property type="match status" value="1"/>
</dbReference>
<dbReference type="InterPro" id="IPR043472">
    <property type="entry name" value="Macro_dom-like"/>
</dbReference>
<protein>
    <submittedName>
        <fullName evidence="1">Poa1p-like protein</fullName>
    </submittedName>
</protein>
<evidence type="ECO:0000313" key="1">
    <source>
        <dbReference type="EMBL" id="DAF42535.1"/>
    </source>
</evidence>
<reference evidence="1" key="1">
    <citation type="journal article" date="2021" name="Proc. Natl. Acad. Sci. U.S.A.">
        <title>A Catalog of Tens of Thousands of Viruses from Human Metagenomes Reveals Hidden Associations with Chronic Diseases.</title>
        <authorList>
            <person name="Tisza M.J."/>
            <person name="Buck C.B."/>
        </authorList>
    </citation>
    <scope>NUCLEOTIDE SEQUENCE</scope>
    <source>
        <strain evidence="1">CtHip2</strain>
    </source>
</reference>
<dbReference type="EMBL" id="BK032497">
    <property type="protein sequence ID" value="DAF42535.1"/>
    <property type="molecule type" value="Genomic_DNA"/>
</dbReference>